<dbReference type="PRINTS" id="PR01021">
    <property type="entry name" value="OMPADOMAIN"/>
</dbReference>
<dbReference type="EMBL" id="DACQKT010000013">
    <property type="protein sequence ID" value="HAS6679349.1"/>
    <property type="molecule type" value="Genomic_DNA"/>
</dbReference>
<feature type="domain" description="OmpA-like" evidence="6">
    <location>
        <begin position="81"/>
        <end position="198"/>
    </location>
</feature>
<dbReference type="Pfam" id="PF00691">
    <property type="entry name" value="OmpA"/>
    <property type="match status" value="1"/>
</dbReference>
<dbReference type="InterPro" id="IPR006664">
    <property type="entry name" value="OMP_bac"/>
</dbReference>
<sequence length="214" mass="23393">MARKSGVLIMKNITIIALSLVVAACSSSSERGDEYDYIDTPIADQWADHQDDDSDGVINQRDLCPGTPLGAEIDNDGCGSYANSSQQMQIRVLFANDSDEINPVFAKQIRELSDFLKEYPSTSIELQGYASRTGGSEHNLDLSKRRAENVRKALLQNGITPDRVTIVGYGDTVLATTGTDEVSHALNRRVTATVVGHKGEVKKEWTIFTTLPKS</sequence>
<dbReference type="EMBL" id="CP034298">
    <property type="protein sequence ID" value="QHH09506.1"/>
    <property type="molecule type" value="Genomic_DNA"/>
</dbReference>
<protein>
    <submittedName>
        <fullName evidence="7">OmpA family protein</fullName>
    </submittedName>
</protein>
<dbReference type="InterPro" id="IPR006665">
    <property type="entry name" value="OmpA-like"/>
</dbReference>
<dbReference type="PANTHER" id="PTHR30329:SF21">
    <property type="entry name" value="LIPOPROTEIN YIAD-RELATED"/>
    <property type="match status" value="1"/>
</dbReference>
<dbReference type="GO" id="GO:0009279">
    <property type="term" value="C:cell outer membrane"/>
    <property type="evidence" value="ECO:0007669"/>
    <property type="project" value="UniProtKB-SubCell"/>
</dbReference>
<dbReference type="PROSITE" id="PS51123">
    <property type="entry name" value="OMPA_2"/>
    <property type="match status" value="1"/>
</dbReference>
<dbReference type="Proteomes" id="UP000464718">
    <property type="component" value="Chromosome i"/>
</dbReference>
<dbReference type="InterPro" id="IPR036737">
    <property type="entry name" value="OmpA-like_sf"/>
</dbReference>
<feature type="signal peptide" evidence="5">
    <location>
        <begin position="1"/>
        <end position="23"/>
    </location>
</feature>
<dbReference type="SUPFAM" id="SSF103088">
    <property type="entry name" value="OmpA-like"/>
    <property type="match status" value="1"/>
</dbReference>
<evidence type="ECO:0000313" key="9">
    <source>
        <dbReference type="Proteomes" id="UP000464718"/>
    </source>
</evidence>
<organism evidence="7">
    <name type="scientific">Vibrio parahaemolyticus</name>
    <dbReference type="NCBI Taxonomy" id="670"/>
    <lineage>
        <taxon>Bacteria</taxon>
        <taxon>Pseudomonadati</taxon>
        <taxon>Pseudomonadota</taxon>
        <taxon>Gammaproteobacteria</taxon>
        <taxon>Vibrionales</taxon>
        <taxon>Vibrionaceae</taxon>
        <taxon>Vibrio</taxon>
    </lineage>
</organism>
<keyword evidence="3" id="KW-0998">Cell outer membrane</keyword>
<evidence type="ECO:0000256" key="5">
    <source>
        <dbReference type="SAM" id="SignalP"/>
    </source>
</evidence>
<dbReference type="Proteomes" id="UP000856022">
    <property type="component" value="Unassembled WGS sequence"/>
</dbReference>
<comment type="subcellular location">
    <subcellularLocation>
        <location evidence="1">Cell outer membrane</location>
    </subcellularLocation>
</comment>
<dbReference type="CDD" id="cd07185">
    <property type="entry name" value="OmpA_C-like"/>
    <property type="match status" value="1"/>
</dbReference>
<evidence type="ECO:0000256" key="1">
    <source>
        <dbReference type="ARBA" id="ARBA00004442"/>
    </source>
</evidence>
<reference evidence="7" key="1">
    <citation type="journal article" date="2018" name="Genome Biol.">
        <title>SKESA: strategic k-mer extension for scrupulous assemblies.</title>
        <authorList>
            <person name="Souvorov A."/>
            <person name="Agarwala R."/>
            <person name="Lipman D.J."/>
        </authorList>
    </citation>
    <scope>NUCLEOTIDE SEQUENCE</scope>
    <source>
        <strain evidence="7">1930</strain>
    </source>
</reference>
<proteinExistence type="predicted"/>
<dbReference type="Gene3D" id="3.30.1330.60">
    <property type="entry name" value="OmpA-like domain"/>
    <property type="match status" value="1"/>
</dbReference>
<reference evidence="7" key="3">
    <citation type="submission" date="2019-12" db="EMBL/GenBank/DDBJ databases">
        <authorList>
            <consortium name="NCBI Pathogen Detection Project"/>
        </authorList>
    </citation>
    <scope>NUCLEOTIDE SEQUENCE</scope>
    <source>
        <strain evidence="7">1930</strain>
    </source>
</reference>
<gene>
    <name evidence="8" type="ORF">EHC69_09010</name>
    <name evidence="7" type="ORF">I7278_21360</name>
</gene>
<evidence type="ECO:0000256" key="4">
    <source>
        <dbReference type="PROSITE-ProRule" id="PRU00473"/>
    </source>
</evidence>
<evidence type="ECO:0000259" key="6">
    <source>
        <dbReference type="PROSITE" id="PS51123"/>
    </source>
</evidence>
<reference evidence="8 9" key="2">
    <citation type="submission" date="2018-12" db="EMBL/GenBank/DDBJ databases">
        <title>Genomic insights into the evolutionary origins and pathogenicity of five Vibrio parahaemolyticus strains isolated from the shrimp with acute hepatopancreatic necrosis disease (AHPND).</title>
        <authorList>
            <person name="Yang Q."/>
            <person name="Dong X."/>
            <person name="Xie G."/>
            <person name="Fu S."/>
            <person name="Zou P."/>
            <person name="Sun J."/>
            <person name="Wang Y."/>
            <person name="Huang J."/>
        </authorList>
    </citation>
    <scope>NUCLEOTIDE SEQUENCE [LARGE SCALE GENOMIC DNA]</scope>
    <source>
        <strain evidence="8 9">20160303005-1</strain>
    </source>
</reference>
<feature type="chain" id="PRO_5042721599" evidence="5">
    <location>
        <begin position="24"/>
        <end position="214"/>
    </location>
</feature>
<evidence type="ECO:0000256" key="2">
    <source>
        <dbReference type="ARBA" id="ARBA00023136"/>
    </source>
</evidence>
<dbReference type="InterPro" id="IPR050330">
    <property type="entry name" value="Bact_OuterMem_StrucFunc"/>
</dbReference>
<keyword evidence="5" id="KW-0732">Signal</keyword>
<name>A0A4Z7BLG3_VIBPH</name>
<dbReference type="PROSITE" id="PS51257">
    <property type="entry name" value="PROKAR_LIPOPROTEIN"/>
    <property type="match status" value="1"/>
</dbReference>
<keyword evidence="2 4" id="KW-0472">Membrane</keyword>
<accession>A0A4Z7BLG3</accession>
<evidence type="ECO:0000256" key="3">
    <source>
        <dbReference type="ARBA" id="ARBA00023237"/>
    </source>
</evidence>
<dbReference type="PANTHER" id="PTHR30329">
    <property type="entry name" value="STATOR ELEMENT OF FLAGELLAR MOTOR COMPLEX"/>
    <property type="match status" value="1"/>
</dbReference>
<evidence type="ECO:0000313" key="7">
    <source>
        <dbReference type="EMBL" id="HAS6679349.1"/>
    </source>
</evidence>
<dbReference type="AlphaFoldDB" id="A0A4Z7BLG3"/>
<evidence type="ECO:0000313" key="8">
    <source>
        <dbReference type="EMBL" id="QHH09506.1"/>
    </source>
</evidence>